<dbReference type="Pfam" id="PF15579">
    <property type="entry name" value="Imm52"/>
    <property type="match status" value="1"/>
</dbReference>
<evidence type="ECO:0000313" key="3">
    <source>
        <dbReference type="Proteomes" id="UP000831304"/>
    </source>
</evidence>
<gene>
    <name evidence="2" type="ORF">MTP13_07060</name>
</gene>
<sequence length="234" mass="24691">MSVESSFLGAYWGGRVESSAEIAERLASCLAGMAGLHPALRTWFQRGGSRKSAKTPIDVSEASLTALLERGRNRDDDGAIIEDLGFSFGAWNGTRPAIGLSLTAGADPSTPSVLNSFVLNLPELDASSAGLYSLDVGQALMKAVVEAWAPSWATWATHELHVAQSPAPREPAIGWLTYLQRASDAPALGFGERVGEGVLFASANSIADVDAADVVELRARLRALGMLAPIPFVR</sequence>
<feature type="domain" description="Immunity protein 52" evidence="1">
    <location>
        <begin position="6"/>
        <end position="182"/>
    </location>
</feature>
<dbReference type="EMBL" id="CP094533">
    <property type="protein sequence ID" value="UOE27530.1"/>
    <property type="molecule type" value="Genomic_DNA"/>
</dbReference>
<evidence type="ECO:0000313" key="2">
    <source>
        <dbReference type="EMBL" id="UOE27530.1"/>
    </source>
</evidence>
<evidence type="ECO:0000259" key="1">
    <source>
        <dbReference type="Pfam" id="PF15579"/>
    </source>
</evidence>
<name>A0ABY4AWZ7_9MICO</name>
<dbReference type="InterPro" id="IPR028969">
    <property type="entry name" value="Imm52"/>
</dbReference>
<organism evidence="2 3">
    <name type="scientific">Agromyces soli</name>
    <dbReference type="NCBI Taxonomy" id="659012"/>
    <lineage>
        <taxon>Bacteria</taxon>
        <taxon>Bacillati</taxon>
        <taxon>Actinomycetota</taxon>
        <taxon>Actinomycetes</taxon>
        <taxon>Micrococcales</taxon>
        <taxon>Microbacteriaceae</taxon>
        <taxon>Agromyces</taxon>
    </lineage>
</organism>
<keyword evidence="3" id="KW-1185">Reference proteome</keyword>
<proteinExistence type="predicted"/>
<dbReference type="RefSeq" id="WP_243570360.1">
    <property type="nucleotide sequence ID" value="NZ_BAAARD010000001.1"/>
</dbReference>
<reference evidence="2 3" key="1">
    <citation type="submission" date="2022-03" db="EMBL/GenBank/DDBJ databases">
        <title>Agromyces sp. isolated from the gut of P. brevitarsis seulensis larvae.</title>
        <authorList>
            <person name="Won M."/>
            <person name="Kwon S.-W."/>
        </authorList>
    </citation>
    <scope>NUCLEOTIDE SEQUENCE [LARGE SCALE GENOMIC DNA]</scope>
    <source>
        <strain evidence="2 3">KACC 16215</strain>
    </source>
</reference>
<protein>
    <submittedName>
        <fullName evidence="2">Immunity 52 family protein</fullName>
    </submittedName>
</protein>
<accession>A0ABY4AWZ7</accession>
<dbReference type="Proteomes" id="UP000831304">
    <property type="component" value="Chromosome"/>
</dbReference>